<reference evidence="12" key="1">
    <citation type="submission" date="2021-06" db="EMBL/GenBank/DDBJ databases">
        <title>Genome Sequence of Mortierella hyaline Strain SCG-10, a Cold-Adapted, Nitrate-Reducing Fungus Isolated from Soil in Minnesota, USA.</title>
        <authorList>
            <person name="Aldossari N."/>
        </authorList>
    </citation>
    <scope>NUCLEOTIDE SEQUENCE</scope>
    <source>
        <strain evidence="12">SCG-10</strain>
    </source>
</reference>
<evidence type="ECO:0000256" key="2">
    <source>
        <dbReference type="ARBA" id="ARBA00010642"/>
    </source>
</evidence>
<dbReference type="InterPro" id="IPR032800">
    <property type="entry name" value="TRP_N"/>
</dbReference>
<proteinExistence type="inferred from homology"/>
<evidence type="ECO:0000256" key="8">
    <source>
        <dbReference type="SAM" id="Phobius"/>
    </source>
</evidence>
<feature type="compositionally biased region" description="Polar residues" evidence="7">
    <location>
        <begin position="1353"/>
        <end position="1363"/>
    </location>
</feature>
<feature type="domain" description="ML-like" evidence="11">
    <location>
        <begin position="90"/>
        <end position="230"/>
    </location>
</feature>
<dbReference type="GO" id="GO:0055085">
    <property type="term" value="P:transmembrane transport"/>
    <property type="evidence" value="ECO:0007669"/>
    <property type="project" value="TreeGrafter"/>
</dbReference>
<dbReference type="PANTHER" id="PTHR31145:SF2">
    <property type="entry name" value="FLAVIN CARRIER PROTEIN 2"/>
    <property type="match status" value="1"/>
</dbReference>
<feature type="region of interest" description="Disordered" evidence="7">
    <location>
        <begin position="1345"/>
        <end position="1370"/>
    </location>
</feature>
<dbReference type="OrthoDB" id="2115177at2759"/>
<feature type="region of interest" description="Disordered" evidence="7">
    <location>
        <begin position="452"/>
        <end position="481"/>
    </location>
</feature>
<feature type="transmembrane region" description="Helical" evidence="8">
    <location>
        <begin position="616"/>
        <end position="640"/>
    </location>
</feature>
<feature type="region of interest" description="Disordered" evidence="7">
    <location>
        <begin position="1275"/>
        <end position="1330"/>
    </location>
</feature>
<evidence type="ECO:0000256" key="1">
    <source>
        <dbReference type="ARBA" id="ARBA00004141"/>
    </source>
</evidence>
<keyword evidence="4 9" id="KW-0732">Signal</keyword>
<keyword evidence="3 8" id="KW-0812">Transmembrane</keyword>
<feature type="compositionally biased region" description="Pro residues" evidence="7">
    <location>
        <begin position="456"/>
        <end position="481"/>
    </location>
</feature>
<dbReference type="Pfam" id="PF14558">
    <property type="entry name" value="TRP_N"/>
    <property type="match status" value="1"/>
</dbReference>
<feature type="transmembrane region" description="Helical" evidence="8">
    <location>
        <begin position="570"/>
        <end position="595"/>
    </location>
</feature>
<feature type="transmembrane region" description="Helical" evidence="8">
    <location>
        <begin position="689"/>
        <end position="709"/>
    </location>
</feature>
<feature type="compositionally biased region" description="Low complexity" evidence="7">
    <location>
        <begin position="23"/>
        <end position="42"/>
    </location>
</feature>
<name>A0A9P7XUU6_9FUNG</name>
<keyword evidence="6 8" id="KW-0472">Membrane</keyword>
<feature type="region of interest" description="Disordered" evidence="7">
    <location>
        <begin position="916"/>
        <end position="966"/>
    </location>
</feature>
<feature type="region of interest" description="Disordered" evidence="7">
    <location>
        <begin position="23"/>
        <end position="44"/>
    </location>
</feature>
<sequence>MKRKNTLLSAGLALLLITSSLPSSVHTAPTSPETSTTNSNNNDAKVTVLAEPGTDLTPSATSHYDIKTSKKDPIATINSLLSSKNIIRSIGFRSCASLGSNADTGENDQQQIKLSNLALLYDEQTNTISLNAEGSTDRELDITSAHILLTAYDRVLYDHAIDLTKVAPFIPRFEGTFSFQETFPAPSILPTQLPEQLFSFPAVEALALIQLYDTHGNPILCTSVPLTNTVSAQSPVITIASVSLTAASVALAAVTGLLAFLSSAAVLTTMPLAATGGTGGTGTVGTAGGLSPSVADVVSFCQFIAMSGSLTLEYPELLQQWTHNFGWSMGLVQVDGWNDAINSLRTRTSRTQAAVDSGAEANKTSAENMLFKGQVGTKDKGDTNATMATSKASTTTVDPNASTKVLSMQSMMDGAVKNFVEQAIHNKTQSQAISMAMAKVDLSHILNPAVSKRQTPPVPPQAVPAAPVLPTPPTSAPAPAPAPAPVIGADMLPSLQDASLMNRLGDHLSVLNDFDAPNLTTTPTPASPTPQVKPPVFWPQDGYHPSTNALSPPGLVSYGQRLQIPAKNMFMTSLFLFFILLIATSMLALLLRIGLEAYAYFRPGKFTKLRRRFTSYYLGGMLRVVLLAYFAVATMAFYQLTLKDSWAITLSAVMTVLLFLALATYIMLRLRRAGGTSLFFDERIKSKYGALYDQYVLSAYWFFVPVILYQMSKAAIVGLGQYSEENHERHYNHGSSESWAQVSLLLLVEVVFATLMIWKRPFSDPTPNRLNSTLGCVRVLNVVMLAILIEGTALSTVTRTVVGLVITGSQALVMIVLACLISYQLGKALWRLWGVIKASREAKMNKKKMTKDLLSDEEAFVVSVKDDPGKYSKGDDDDFGGERPGRRANEFMRSGDESMTGLIGMMGIGSNPTIQCTPASDDEDDVNDDFSSRRRRSMDMYPLQDQWSEKDSGIEKADEEETGGVTKELRESIQSYGSQSSHILDYYKSVYLPANLKSSSQSDSRSSERDLGLGSISEDEDGASGQEFSPDRLGLFVSDVDPNGPWVQSAYMTRRRSESAVRNGHIDDSTELEDRATSGSETLVYLSFHQQQQRRRPASMGGERQVVDAMRINGSSGLSGRATISCGSRAGREGVRRDSLPVFRSTFIPESLLAGPPPPSTLPRRASVSSAMLATPPSMSPVLGLLRDQVSSSLPSPSGPSPIEYVSVSEPTTAATTTIIPISGSPTSVDSGMQIFAEYRFPDERQPLSFERPSRNIVAVQRNIHPLSPFHPDYQHPDDLYNAHIPSPNEAGPAFGPFQRSNSLPSNTTAHGNIPNTPQDGTNSRRESRAVAAWESLPFASSSSPAIAASASQHSGSSRTLSQAAHARRGDAPSLKIITSLKKFTPAPQIPLPILPPTPFTSTLPDDFMTPPTTTAGGGSVKGSNAIVNNNHDHSTKGSAPSSSLSTKIQHHQLETPTSISWIDGSQDSMLHTLTQQESNTSAAYRQRRNSSMLVDAGLKLDDDENKSMVF</sequence>
<dbReference type="PANTHER" id="PTHR31145">
    <property type="entry name" value="INTEGRAL MEMBRANE PROTEIN (AFU_ORTHOLOGUE AFUA_7G01610)"/>
    <property type="match status" value="1"/>
</dbReference>
<comment type="caution">
    <text evidence="12">The sequence shown here is derived from an EMBL/GenBank/DDBJ whole genome shotgun (WGS) entry which is preliminary data.</text>
</comment>
<organism evidence="12 13">
    <name type="scientific">Linnemannia hyalina</name>
    <dbReference type="NCBI Taxonomy" id="64524"/>
    <lineage>
        <taxon>Eukaryota</taxon>
        <taxon>Fungi</taxon>
        <taxon>Fungi incertae sedis</taxon>
        <taxon>Mucoromycota</taxon>
        <taxon>Mortierellomycotina</taxon>
        <taxon>Mortierellomycetes</taxon>
        <taxon>Mortierellales</taxon>
        <taxon>Mortierellaceae</taxon>
        <taxon>Linnemannia</taxon>
    </lineage>
</organism>
<dbReference type="Proteomes" id="UP000707451">
    <property type="component" value="Unassembled WGS sequence"/>
</dbReference>
<feature type="signal peptide" evidence="9">
    <location>
        <begin position="1"/>
        <end position="27"/>
    </location>
</feature>
<evidence type="ECO:0000256" key="9">
    <source>
        <dbReference type="SAM" id="SignalP"/>
    </source>
</evidence>
<evidence type="ECO:0000256" key="7">
    <source>
        <dbReference type="SAM" id="MobiDB-lite"/>
    </source>
</evidence>
<feature type="domain" description="TRP C-terminal" evidence="10">
    <location>
        <begin position="264"/>
        <end position="842"/>
    </location>
</feature>
<feature type="compositionally biased region" description="Basic and acidic residues" evidence="7">
    <location>
        <begin position="947"/>
        <end position="956"/>
    </location>
</feature>
<dbReference type="GO" id="GO:0016020">
    <property type="term" value="C:membrane"/>
    <property type="evidence" value="ECO:0007669"/>
    <property type="project" value="UniProtKB-SubCell"/>
</dbReference>
<dbReference type="EMBL" id="JAHRHY010000008">
    <property type="protein sequence ID" value="KAG9067566.1"/>
    <property type="molecule type" value="Genomic_DNA"/>
</dbReference>
<protein>
    <recommendedName>
        <fullName evidence="14">TRP C-terminal domain-containing protein</fullName>
    </recommendedName>
</protein>
<evidence type="ECO:0000256" key="3">
    <source>
        <dbReference type="ARBA" id="ARBA00022692"/>
    </source>
</evidence>
<feature type="transmembrane region" description="Helical" evidence="8">
    <location>
        <begin position="801"/>
        <end position="823"/>
    </location>
</feature>
<accession>A0A9P7XUU6</accession>
<dbReference type="Pfam" id="PF06011">
    <property type="entry name" value="TRP"/>
    <property type="match status" value="1"/>
</dbReference>
<feature type="region of interest" description="Disordered" evidence="7">
    <location>
        <begin position="866"/>
        <end position="889"/>
    </location>
</feature>
<evidence type="ECO:0000313" key="12">
    <source>
        <dbReference type="EMBL" id="KAG9067566.1"/>
    </source>
</evidence>
<evidence type="ECO:0000256" key="6">
    <source>
        <dbReference type="ARBA" id="ARBA00023136"/>
    </source>
</evidence>
<comment type="subcellular location">
    <subcellularLocation>
        <location evidence="1">Membrane</location>
        <topology evidence="1">Multi-pass membrane protein</topology>
    </subcellularLocation>
</comment>
<feature type="compositionally biased region" description="Polar residues" evidence="7">
    <location>
        <begin position="1437"/>
        <end position="1448"/>
    </location>
</feature>
<feature type="transmembrane region" description="Helical" evidence="8">
    <location>
        <begin position="739"/>
        <end position="758"/>
    </location>
</feature>
<evidence type="ECO:0000259" key="10">
    <source>
        <dbReference type="Pfam" id="PF06011"/>
    </source>
</evidence>
<feature type="transmembrane region" description="Helical" evidence="8">
    <location>
        <begin position="646"/>
        <end position="668"/>
    </location>
</feature>
<evidence type="ECO:0008006" key="14">
    <source>
        <dbReference type="Google" id="ProtNLM"/>
    </source>
</evidence>
<dbReference type="InterPro" id="IPR010308">
    <property type="entry name" value="TRP_C"/>
</dbReference>
<feature type="compositionally biased region" description="Polar residues" evidence="7">
    <location>
        <begin position="1299"/>
        <end position="1322"/>
    </location>
</feature>
<evidence type="ECO:0000256" key="5">
    <source>
        <dbReference type="ARBA" id="ARBA00022989"/>
    </source>
</evidence>
<feature type="compositionally biased region" description="Low complexity" evidence="7">
    <location>
        <begin position="383"/>
        <end position="396"/>
    </location>
</feature>
<gene>
    <name evidence="12" type="ORF">KI688_012351</name>
</gene>
<feature type="region of interest" description="Disordered" evidence="7">
    <location>
        <begin position="375"/>
        <end position="398"/>
    </location>
</feature>
<feature type="chain" id="PRO_5040141764" description="TRP C-terminal domain-containing protein" evidence="9">
    <location>
        <begin position="28"/>
        <end position="1511"/>
    </location>
</feature>
<evidence type="ECO:0000259" key="11">
    <source>
        <dbReference type="Pfam" id="PF14558"/>
    </source>
</evidence>
<feature type="region of interest" description="Disordered" evidence="7">
    <location>
        <begin position="997"/>
        <end position="1035"/>
    </location>
</feature>
<dbReference type="GO" id="GO:0009272">
    <property type="term" value="P:fungal-type cell wall biogenesis"/>
    <property type="evidence" value="ECO:0007669"/>
    <property type="project" value="TreeGrafter"/>
</dbReference>
<dbReference type="InterPro" id="IPR040241">
    <property type="entry name" value="TRP_Flc/Pkd2-like"/>
</dbReference>
<keyword evidence="5 8" id="KW-1133">Transmembrane helix</keyword>
<evidence type="ECO:0000256" key="4">
    <source>
        <dbReference type="ARBA" id="ARBA00022729"/>
    </source>
</evidence>
<comment type="similarity">
    <text evidence="2">Belongs to the transient receptor potential (TRP) ion channel family.</text>
</comment>
<evidence type="ECO:0000313" key="13">
    <source>
        <dbReference type="Proteomes" id="UP000707451"/>
    </source>
</evidence>
<feature type="region of interest" description="Disordered" evidence="7">
    <location>
        <begin position="1427"/>
        <end position="1448"/>
    </location>
</feature>
<keyword evidence="13" id="KW-1185">Reference proteome</keyword>